<keyword evidence="2 4" id="KW-0863">Zinc-finger</keyword>
<gene>
    <name evidence="6" type="ORF">R3P38DRAFT_173419</name>
</gene>
<reference evidence="6 7" key="1">
    <citation type="journal article" date="2024" name="J Genomics">
        <title>Draft genome sequencing and assembly of Favolaschia claudopus CIRM-BRFM 2984 isolated from oak limbs.</title>
        <authorList>
            <person name="Navarro D."/>
            <person name="Drula E."/>
            <person name="Chaduli D."/>
            <person name="Cazenave R."/>
            <person name="Ahrendt S."/>
            <person name="Wang J."/>
            <person name="Lipzen A."/>
            <person name="Daum C."/>
            <person name="Barry K."/>
            <person name="Grigoriev I.V."/>
            <person name="Favel A."/>
            <person name="Rosso M.N."/>
            <person name="Martin F."/>
        </authorList>
    </citation>
    <scope>NUCLEOTIDE SEQUENCE [LARGE SCALE GENOMIC DNA]</scope>
    <source>
        <strain evidence="6 7">CIRM-BRFM 2984</strain>
    </source>
</reference>
<protein>
    <recommendedName>
        <fullName evidence="5">MYND-type domain-containing protein</fullName>
    </recommendedName>
</protein>
<evidence type="ECO:0000256" key="1">
    <source>
        <dbReference type="ARBA" id="ARBA00022723"/>
    </source>
</evidence>
<evidence type="ECO:0000313" key="6">
    <source>
        <dbReference type="EMBL" id="KAK7044664.1"/>
    </source>
</evidence>
<dbReference type="Proteomes" id="UP001362999">
    <property type="component" value="Unassembled WGS sequence"/>
</dbReference>
<dbReference type="AlphaFoldDB" id="A0AAW0D103"/>
<keyword evidence="3" id="KW-0862">Zinc</keyword>
<evidence type="ECO:0000256" key="3">
    <source>
        <dbReference type="ARBA" id="ARBA00022833"/>
    </source>
</evidence>
<evidence type="ECO:0000313" key="7">
    <source>
        <dbReference type="Proteomes" id="UP001362999"/>
    </source>
</evidence>
<dbReference type="Pfam" id="PF01753">
    <property type="entry name" value="zf-MYND"/>
    <property type="match status" value="1"/>
</dbReference>
<dbReference type="InterPro" id="IPR002893">
    <property type="entry name" value="Znf_MYND"/>
</dbReference>
<dbReference type="SUPFAM" id="SSF144232">
    <property type="entry name" value="HIT/MYND zinc finger-like"/>
    <property type="match status" value="1"/>
</dbReference>
<feature type="domain" description="MYND-type" evidence="5">
    <location>
        <begin position="29"/>
        <end position="71"/>
    </location>
</feature>
<dbReference type="PROSITE" id="PS01360">
    <property type="entry name" value="ZF_MYND_1"/>
    <property type="match status" value="1"/>
</dbReference>
<name>A0AAW0D103_9AGAR</name>
<accession>A0AAW0D103</accession>
<dbReference type="GO" id="GO:0008270">
    <property type="term" value="F:zinc ion binding"/>
    <property type="evidence" value="ECO:0007669"/>
    <property type="project" value="UniProtKB-KW"/>
</dbReference>
<sequence length="290" mass="33428">MDPDGPGRKTVFKINTGKLLYSQNAPQVCIYCKKKPGAGEKAASLCSGCQSVRFCNREHQKAFWPQHKDFCRTQQKNRLQQEASEQFFISRGIPPLVERQKRLRLLEDWIEIHRYTLAKARGWAFHTVYKPLDFRSQYFEFQVKYRPESDGNPSTSFHLNGAAVACIVEGTPSAEQFRVKLRELETLDAATRAEGTAGYLGMFICVYTIDGYLPWVTTSDIFENEIPSQPPPANRPWYWFPQDCIRHGVAYRVGTHSNMWNPGLMAKENNKWVWREHTPEELTAETGIML</sequence>
<evidence type="ECO:0000256" key="4">
    <source>
        <dbReference type="PROSITE-ProRule" id="PRU00134"/>
    </source>
</evidence>
<comment type="caution">
    <text evidence="6">The sequence shown here is derived from an EMBL/GenBank/DDBJ whole genome shotgun (WGS) entry which is preliminary data.</text>
</comment>
<dbReference type="PROSITE" id="PS50865">
    <property type="entry name" value="ZF_MYND_2"/>
    <property type="match status" value="1"/>
</dbReference>
<dbReference type="EMBL" id="JAWWNJ010000011">
    <property type="protein sequence ID" value="KAK7044664.1"/>
    <property type="molecule type" value="Genomic_DNA"/>
</dbReference>
<organism evidence="6 7">
    <name type="scientific">Favolaschia claudopus</name>
    <dbReference type="NCBI Taxonomy" id="2862362"/>
    <lineage>
        <taxon>Eukaryota</taxon>
        <taxon>Fungi</taxon>
        <taxon>Dikarya</taxon>
        <taxon>Basidiomycota</taxon>
        <taxon>Agaricomycotina</taxon>
        <taxon>Agaricomycetes</taxon>
        <taxon>Agaricomycetidae</taxon>
        <taxon>Agaricales</taxon>
        <taxon>Marasmiineae</taxon>
        <taxon>Mycenaceae</taxon>
        <taxon>Favolaschia</taxon>
    </lineage>
</organism>
<keyword evidence="7" id="KW-1185">Reference proteome</keyword>
<evidence type="ECO:0000256" key="2">
    <source>
        <dbReference type="ARBA" id="ARBA00022771"/>
    </source>
</evidence>
<dbReference type="Gene3D" id="6.10.140.2220">
    <property type="match status" value="1"/>
</dbReference>
<evidence type="ECO:0000259" key="5">
    <source>
        <dbReference type="PROSITE" id="PS50865"/>
    </source>
</evidence>
<keyword evidence="1" id="KW-0479">Metal-binding</keyword>
<proteinExistence type="predicted"/>